<accession>A0ABU8S475</accession>
<gene>
    <name evidence="2" type="ORF">WG900_01640</name>
</gene>
<dbReference type="RefSeq" id="WP_339964210.1">
    <property type="nucleotide sequence ID" value="NZ_JBBHJY010000001.1"/>
</dbReference>
<feature type="transmembrane region" description="Helical" evidence="1">
    <location>
        <begin position="29"/>
        <end position="46"/>
    </location>
</feature>
<dbReference type="EMBL" id="JBBHJY010000001">
    <property type="protein sequence ID" value="MEJ6008615.1"/>
    <property type="molecule type" value="Genomic_DNA"/>
</dbReference>
<evidence type="ECO:0000313" key="2">
    <source>
        <dbReference type="EMBL" id="MEJ6008615.1"/>
    </source>
</evidence>
<keyword evidence="1" id="KW-0472">Membrane</keyword>
<name>A0ABU8S475_9SPHN</name>
<protein>
    <submittedName>
        <fullName evidence="2">Uncharacterized protein</fullName>
    </submittedName>
</protein>
<evidence type="ECO:0000313" key="3">
    <source>
        <dbReference type="Proteomes" id="UP001379235"/>
    </source>
</evidence>
<sequence length="573" mass="62131">MVGRFGAKPEARCAIAALKAIFSWFGRQLLLLALIVGALMLHAWWVDRGGGSLTDSTYRNRAAEAGAAIAEVDARTRQAAAELQELAARSAVAGVGVLVGQKAEAQRRLQALEAAEPSSLEETRWAATGDVPALRGEAIRRLNIERLKREIEFYSATIDLANDPGGVWAELRNAEARLGQMSAIANQRCQAATEAQQRLDAFGTQGNALFRGFRRLFGEEARLKREAASAQDACYAAIKERDAAVRALADAREAVRKGQLAINTQIDAATGDLEAIRKQDEPPGQSQLAEYLRTALLVLLGIIVTPWLIRAFLYYVVAPASERRATIRIDLPDMKVAPVARSSASRISLPVVIGAAEELLIRQDYLQTSSQTADKATCWLLDFRHPLSSFASGLFFLTRVRGEGEATTVSAVRDPFAELAEIELPSGAACVLHPRALVAVVQPFGAPMRITSHWRLFSLGAWLTLQLRFLAFHGPCRLIVKGTRGVRLEPAQKGRIFGQDQLVGFSADLAYSVARTETFWPYLFGRESLFKDKVQAGGGLLIIEEAPLSGRNGAGGSKGLEGLLDAGFKVFGL</sequence>
<keyword evidence="1" id="KW-0812">Transmembrane</keyword>
<organism evidence="2 3">
    <name type="scientific">Novosphingobium aquae</name>
    <dbReference type="NCBI Taxonomy" id="3133435"/>
    <lineage>
        <taxon>Bacteria</taxon>
        <taxon>Pseudomonadati</taxon>
        <taxon>Pseudomonadota</taxon>
        <taxon>Alphaproteobacteria</taxon>
        <taxon>Sphingomonadales</taxon>
        <taxon>Sphingomonadaceae</taxon>
        <taxon>Novosphingobium</taxon>
    </lineage>
</organism>
<reference evidence="2 3" key="1">
    <citation type="submission" date="2024-03" db="EMBL/GenBank/DDBJ databases">
        <authorList>
            <person name="Jo J.-H."/>
        </authorList>
    </citation>
    <scope>NUCLEOTIDE SEQUENCE [LARGE SCALE GENOMIC DNA]</scope>
    <source>
        <strain evidence="2 3">AS3R-12</strain>
    </source>
</reference>
<keyword evidence="1" id="KW-1133">Transmembrane helix</keyword>
<evidence type="ECO:0000256" key="1">
    <source>
        <dbReference type="SAM" id="Phobius"/>
    </source>
</evidence>
<feature type="transmembrane region" description="Helical" evidence="1">
    <location>
        <begin position="295"/>
        <end position="318"/>
    </location>
</feature>
<keyword evidence="3" id="KW-1185">Reference proteome</keyword>
<dbReference type="Proteomes" id="UP001379235">
    <property type="component" value="Unassembled WGS sequence"/>
</dbReference>
<proteinExistence type="predicted"/>
<comment type="caution">
    <text evidence="2">The sequence shown here is derived from an EMBL/GenBank/DDBJ whole genome shotgun (WGS) entry which is preliminary data.</text>
</comment>